<keyword evidence="2" id="KW-1185">Reference proteome</keyword>
<proteinExistence type="predicted"/>
<dbReference type="RefSeq" id="WP_305991796.1">
    <property type="nucleotide sequence ID" value="NZ_JAVAMP010000003.1"/>
</dbReference>
<organism evidence="1 2">
    <name type="scientific">Chengkuizengella axinellae</name>
    <dbReference type="NCBI Taxonomy" id="3064388"/>
    <lineage>
        <taxon>Bacteria</taxon>
        <taxon>Bacillati</taxon>
        <taxon>Bacillota</taxon>
        <taxon>Bacilli</taxon>
        <taxon>Bacillales</taxon>
        <taxon>Paenibacillaceae</taxon>
        <taxon>Chengkuizengella</taxon>
    </lineage>
</organism>
<dbReference type="PANTHER" id="PTHR37953">
    <property type="entry name" value="UPF0127 PROTEIN MJ1496"/>
    <property type="match status" value="1"/>
</dbReference>
<dbReference type="EMBL" id="JAVAMP010000003">
    <property type="protein sequence ID" value="MDP5274488.1"/>
    <property type="molecule type" value="Genomic_DNA"/>
</dbReference>
<evidence type="ECO:0000313" key="2">
    <source>
        <dbReference type="Proteomes" id="UP001231941"/>
    </source>
</evidence>
<dbReference type="InterPro" id="IPR038695">
    <property type="entry name" value="Saro_0823-like_sf"/>
</dbReference>
<reference evidence="1 2" key="1">
    <citation type="submission" date="2023-08" db="EMBL/GenBank/DDBJ databases">
        <authorList>
            <person name="Park J.-S."/>
        </authorList>
    </citation>
    <scope>NUCLEOTIDE SEQUENCE [LARGE SCALE GENOMIC DNA]</scope>
    <source>
        <strain evidence="1 2">2205SS18-9</strain>
    </source>
</reference>
<protein>
    <submittedName>
        <fullName evidence="1">DUF192 domain-containing protein</fullName>
    </submittedName>
</protein>
<dbReference type="InterPro" id="IPR003795">
    <property type="entry name" value="DUF192"/>
</dbReference>
<comment type="caution">
    <text evidence="1">The sequence shown here is derived from an EMBL/GenBank/DDBJ whole genome shotgun (WGS) entry which is preliminary data.</text>
</comment>
<dbReference type="Pfam" id="PF02643">
    <property type="entry name" value="DUF192"/>
    <property type="match status" value="1"/>
</dbReference>
<name>A0ABT9IYU7_9BACL</name>
<evidence type="ECO:0000313" key="1">
    <source>
        <dbReference type="EMBL" id="MDP5274488.1"/>
    </source>
</evidence>
<dbReference type="Proteomes" id="UP001231941">
    <property type="component" value="Unassembled WGS sequence"/>
</dbReference>
<sequence length="113" mass="12834">MKVINQGNDVVIAEQVRFAHTFFSRFIGLMFKKHIFRDGALHILPCSQIHTFFMKFPIDVVYLNSDYEVVGIEENLSPWKIGGKFKQVKSIIELSSGAVVKTGLKIGDSIKFK</sequence>
<dbReference type="PANTHER" id="PTHR37953:SF1">
    <property type="entry name" value="UPF0127 PROTEIN MJ1496"/>
    <property type="match status" value="1"/>
</dbReference>
<accession>A0ABT9IYU7</accession>
<gene>
    <name evidence="1" type="ORF">Q5Y73_10235</name>
</gene>
<dbReference type="Gene3D" id="2.60.120.1140">
    <property type="entry name" value="Protein of unknown function DUF192"/>
    <property type="match status" value="1"/>
</dbReference>